<keyword evidence="5 10" id="KW-0552">Olfaction</keyword>
<accession>A0A223HCZ3</accession>
<protein>
    <recommendedName>
        <fullName evidence="10">Odorant receptor</fullName>
    </recommendedName>
</protein>
<evidence type="ECO:0000256" key="2">
    <source>
        <dbReference type="ARBA" id="ARBA00022475"/>
    </source>
</evidence>
<evidence type="ECO:0000256" key="1">
    <source>
        <dbReference type="ARBA" id="ARBA00004651"/>
    </source>
</evidence>
<comment type="subcellular location">
    <subcellularLocation>
        <location evidence="1 10">Cell membrane</location>
        <topology evidence="1 10">Multi-pass membrane protein</topology>
    </subcellularLocation>
</comment>
<evidence type="ECO:0000256" key="9">
    <source>
        <dbReference type="ARBA" id="ARBA00023224"/>
    </source>
</evidence>
<feature type="transmembrane region" description="Helical" evidence="10">
    <location>
        <begin position="56"/>
        <end position="78"/>
    </location>
</feature>
<dbReference type="GO" id="GO:0005549">
    <property type="term" value="F:odorant binding"/>
    <property type="evidence" value="ECO:0007669"/>
    <property type="project" value="InterPro"/>
</dbReference>
<keyword evidence="3 10" id="KW-0716">Sensory transduction</keyword>
<evidence type="ECO:0000313" key="11">
    <source>
        <dbReference type="EMBL" id="AST36245.1"/>
    </source>
</evidence>
<dbReference type="PANTHER" id="PTHR21137">
    <property type="entry name" value="ODORANT RECEPTOR"/>
    <property type="match status" value="1"/>
</dbReference>
<dbReference type="PANTHER" id="PTHR21137:SF35">
    <property type="entry name" value="ODORANT RECEPTOR 19A-RELATED"/>
    <property type="match status" value="1"/>
</dbReference>
<dbReference type="GO" id="GO:0004984">
    <property type="term" value="F:olfactory receptor activity"/>
    <property type="evidence" value="ECO:0007669"/>
    <property type="project" value="InterPro"/>
</dbReference>
<dbReference type="AlphaFoldDB" id="A0A223HCZ3"/>
<feature type="transmembrane region" description="Helical" evidence="10">
    <location>
        <begin position="333"/>
        <end position="355"/>
    </location>
</feature>
<sequence>MYKTKGLEYLKKEFCDDSDRPSPMVFRHVKRLIFIMSTIGSWPHNISGRPRLHNFLSTYSFILIIVAVMFSGLAGGYLKQHWDEMTFFDMGHIILTICLNGIYMTRLMQARAKKVSEAIRDCFLEFHLYYYKDRSAYWTKIFSEIHIISGIFTIYILILMMVGMSLFTLKPLYTNYSKGMFSSNPPPNGTFEHSVYFYFPTDVFYTTLKGHWILFAINLPNNYNVTCGVFGFDLLLILAVLQIYGHIKIMKHNLLSIPLPKKESDIMFSAEENRQVAQLLKDIIIHHNLIIKFVDKFSDAFQEYLFLFYFFLQIISCVLLMEVSTLNPEALAMYGPLTLGMFQQLMLLSIMFEILNSKSEELEQVVYAIPWEFMDGRNRKSVLFMLYKVQTPISLKAGGMVPVGVKTMSSILRTSLSYYMVLMALAREQ</sequence>
<proteinExistence type="evidence at transcript level"/>
<reference evidence="11" key="1">
    <citation type="journal article" date="2017" name="Sci. Rep.">
        <title>Antennal transcriptomes of three tortricid moths reveal putative conserved chemosensory receptors for social and habitat olfactory cues.</title>
        <authorList>
            <person name="Gonzalez F."/>
            <person name="Witzgall P."/>
            <person name="Walker W.B."/>
        </authorList>
    </citation>
    <scope>NUCLEOTIDE SEQUENCE</scope>
</reference>
<keyword evidence="6 10" id="KW-1133">Transmembrane helix</keyword>
<organism evidence="11">
    <name type="scientific">Hedya nubiferana</name>
    <dbReference type="NCBI Taxonomy" id="572853"/>
    <lineage>
        <taxon>Eukaryota</taxon>
        <taxon>Metazoa</taxon>
        <taxon>Ecdysozoa</taxon>
        <taxon>Arthropoda</taxon>
        <taxon>Hexapoda</taxon>
        <taxon>Insecta</taxon>
        <taxon>Pterygota</taxon>
        <taxon>Neoptera</taxon>
        <taxon>Endopterygota</taxon>
        <taxon>Lepidoptera</taxon>
        <taxon>Glossata</taxon>
        <taxon>Ditrysia</taxon>
        <taxon>Tortricoidea</taxon>
        <taxon>Tortricidae</taxon>
        <taxon>Olethreutinae</taxon>
        <taxon>Olethreutini</taxon>
        <taxon>Hedya</taxon>
    </lineage>
</organism>
<dbReference type="GO" id="GO:0005886">
    <property type="term" value="C:plasma membrane"/>
    <property type="evidence" value="ECO:0007669"/>
    <property type="project" value="UniProtKB-SubCell"/>
</dbReference>
<comment type="similarity">
    <text evidence="10">Belongs to the insect chemoreceptor superfamily. Heteromeric odorant receptor channel (TC 1.A.69) family.</text>
</comment>
<gene>
    <name evidence="11" type="primary">OR</name>
</gene>
<evidence type="ECO:0000256" key="5">
    <source>
        <dbReference type="ARBA" id="ARBA00022725"/>
    </source>
</evidence>
<feature type="transmembrane region" description="Helical" evidence="10">
    <location>
        <begin position="147"/>
        <end position="169"/>
    </location>
</feature>
<evidence type="ECO:0000256" key="4">
    <source>
        <dbReference type="ARBA" id="ARBA00022692"/>
    </source>
</evidence>
<evidence type="ECO:0000256" key="6">
    <source>
        <dbReference type="ARBA" id="ARBA00022989"/>
    </source>
</evidence>
<evidence type="ECO:0000256" key="10">
    <source>
        <dbReference type="RuleBase" id="RU351113"/>
    </source>
</evidence>
<keyword evidence="4 10" id="KW-0812">Transmembrane</keyword>
<dbReference type="EMBL" id="KY283585">
    <property type="protein sequence ID" value="AST36245.1"/>
    <property type="molecule type" value="mRNA"/>
</dbReference>
<feature type="transmembrane region" description="Helical" evidence="10">
    <location>
        <begin position="304"/>
        <end position="321"/>
    </location>
</feature>
<dbReference type="GO" id="GO:0007165">
    <property type="term" value="P:signal transduction"/>
    <property type="evidence" value="ECO:0007669"/>
    <property type="project" value="UniProtKB-KW"/>
</dbReference>
<evidence type="ECO:0000256" key="7">
    <source>
        <dbReference type="ARBA" id="ARBA00023136"/>
    </source>
</evidence>
<name>A0A223HCZ3_9NEOP</name>
<comment type="caution">
    <text evidence="10">Lacks conserved residue(s) required for the propagation of feature annotation.</text>
</comment>
<keyword evidence="7 10" id="KW-0472">Membrane</keyword>
<evidence type="ECO:0000256" key="3">
    <source>
        <dbReference type="ARBA" id="ARBA00022606"/>
    </source>
</evidence>
<feature type="transmembrane region" description="Helical" evidence="10">
    <location>
        <begin position="223"/>
        <end position="244"/>
    </location>
</feature>
<dbReference type="Pfam" id="PF02949">
    <property type="entry name" value="7tm_6"/>
    <property type="match status" value="1"/>
</dbReference>
<dbReference type="InterPro" id="IPR004117">
    <property type="entry name" value="7tm6_olfct_rcpt"/>
</dbReference>
<keyword evidence="9 10" id="KW-0807">Transducer</keyword>
<keyword evidence="2" id="KW-1003">Cell membrane</keyword>
<feature type="transmembrane region" description="Helical" evidence="10">
    <location>
        <begin position="90"/>
        <end position="108"/>
    </location>
</feature>
<keyword evidence="8 10" id="KW-0675">Receptor</keyword>
<evidence type="ECO:0000256" key="8">
    <source>
        <dbReference type="ARBA" id="ARBA00023170"/>
    </source>
</evidence>